<accession>K0C8G6</accession>
<dbReference type="AlphaFoldDB" id="K0C8G6"/>
<dbReference type="GO" id="GO:0003700">
    <property type="term" value="F:DNA-binding transcription factor activity"/>
    <property type="evidence" value="ECO:0007669"/>
    <property type="project" value="InterPro"/>
</dbReference>
<dbReference type="PANTHER" id="PTHR43436">
    <property type="entry name" value="ARAC-FAMILY TRANSCRIPTIONAL REGULATOR"/>
    <property type="match status" value="1"/>
</dbReference>
<keyword evidence="2" id="KW-0238">DNA-binding</keyword>
<proteinExistence type="predicted"/>
<reference evidence="5 6" key="1">
    <citation type="journal article" date="2012" name="J. Bacteriol.">
        <title>Complete genome sequence of Alcanivorax dieselolei type strain B5.</title>
        <authorList>
            <person name="Lai Q."/>
            <person name="Li W."/>
            <person name="Shao Z."/>
        </authorList>
    </citation>
    <scope>NUCLEOTIDE SEQUENCE [LARGE SCALE GENOMIC DNA]</scope>
    <source>
        <strain evidence="6">DSM 16502 / CGMCC 1.3690 / B-5</strain>
    </source>
</reference>
<dbReference type="PANTHER" id="PTHR43436:SF1">
    <property type="entry name" value="TRANSCRIPTIONAL REGULATORY PROTEIN"/>
    <property type="match status" value="1"/>
</dbReference>
<keyword evidence="6" id="KW-1185">Reference proteome</keyword>
<protein>
    <submittedName>
        <fullName evidence="5">Putative transcriptional regulator, AraC/XylS family</fullName>
    </submittedName>
</protein>
<dbReference type="OrthoDB" id="5295226at2"/>
<evidence type="ECO:0000313" key="5">
    <source>
        <dbReference type="EMBL" id="AFT68770.1"/>
    </source>
</evidence>
<dbReference type="eggNOG" id="COG2207">
    <property type="taxonomic scope" value="Bacteria"/>
</dbReference>
<dbReference type="Pfam" id="PF12833">
    <property type="entry name" value="HTH_18"/>
    <property type="match status" value="1"/>
</dbReference>
<gene>
    <name evidence="5" type="ordered locus">B5T_00485</name>
</gene>
<dbReference type="STRING" id="930169.B5T_00485"/>
<keyword evidence="1" id="KW-0805">Transcription regulation</keyword>
<evidence type="ECO:0000313" key="6">
    <source>
        <dbReference type="Proteomes" id="UP000006286"/>
    </source>
</evidence>
<dbReference type="InterPro" id="IPR009057">
    <property type="entry name" value="Homeodomain-like_sf"/>
</dbReference>
<feature type="domain" description="HTH araC/xylS-type" evidence="4">
    <location>
        <begin position="156"/>
        <end position="253"/>
    </location>
</feature>
<keyword evidence="3" id="KW-0804">Transcription</keyword>
<name>K0C8G6_ALCDB</name>
<dbReference type="SUPFAM" id="SSF46689">
    <property type="entry name" value="Homeodomain-like"/>
    <property type="match status" value="2"/>
</dbReference>
<dbReference type="GO" id="GO:0043565">
    <property type="term" value="F:sequence-specific DNA binding"/>
    <property type="evidence" value="ECO:0007669"/>
    <property type="project" value="InterPro"/>
</dbReference>
<dbReference type="Gene3D" id="1.10.10.60">
    <property type="entry name" value="Homeodomain-like"/>
    <property type="match status" value="2"/>
</dbReference>
<dbReference type="InterPro" id="IPR018062">
    <property type="entry name" value="HTH_AraC-typ_CS"/>
</dbReference>
<dbReference type="Proteomes" id="UP000006286">
    <property type="component" value="Chromosome"/>
</dbReference>
<dbReference type="HOGENOM" id="CLU_073078_0_1_6"/>
<evidence type="ECO:0000256" key="1">
    <source>
        <dbReference type="ARBA" id="ARBA00023015"/>
    </source>
</evidence>
<evidence type="ECO:0000256" key="3">
    <source>
        <dbReference type="ARBA" id="ARBA00023163"/>
    </source>
</evidence>
<dbReference type="PATRIC" id="fig|930169.3.peg.469"/>
<organism evidence="5 6">
    <name type="scientific">Alcanivorax dieselolei (strain DSM 16502 / CGMCC 1.3690 / MCCC 1A00001 / B-5)</name>
    <name type="common">Alloalcanivorax dieselolei</name>
    <dbReference type="NCBI Taxonomy" id="930169"/>
    <lineage>
        <taxon>Bacteria</taxon>
        <taxon>Pseudomonadati</taxon>
        <taxon>Pseudomonadota</taxon>
        <taxon>Gammaproteobacteria</taxon>
        <taxon>Oceanospirillales</taxon>
        <taxon>Alcanivoracaceae</taxon>
        <taxon>Alloalcanivorax</taxon>
    </lineage>
</organism>
<sequence length="276" mass="31259">MMTTKTSARRRRGRVMLLGPERVCYLGLLGRPRLRSFGSLTVYCGPDQPFRFSIDGRNWQETAVAVVPPYLPHWVETGERLLGSVMVEPETVNMGKLPPMLRSDHDGDRDELLQTLRRGFARIQALAEEGADPRVEVDPLFLGQTLPRRELDPRVARVLAYLRDDPSRHCPAEEAALLSGLSFSRFLHLFKDDLGITFRKFRAWKRARSLLYHVNRRDTLTDIALDVGYPDSTHFSHSIRQFYGLTPKDILVGSRKLAILLQSRVGAPDALVNAGL</sequence>
<evidence type="ECO:0000259" key="4">
    <source>
        <dbReference type="PROSITE" id="PS01124"/>
    </source>
</evidence>
<dbReference type="InterPro" id="IPR018060">
    <property type="entry name" value="HTH_AraC"/>
</dbReference>
<dbReference type="EMBL" id="CP003466">
    <property type="protein sequence ID" value="AFT68770.1"/>
    <property type="molecule type" value="Genomic_DNA"/>
</dbReference>
<dbReference type="PROSITE" id="PS01124">
    <property type="entry name" value="HTH_ARAC_FAMILY_2"/>
    <property type="match status" value="1"/>
</dbReference>
<dbReference type="PROSITE" id="PS00041">
    <property type="entry name" value="HTH_ARAC_FAMILY_1"/>
    <property type="match status" value="1"/>
</dbReference>
<dbReference type="KEGG" id="adi:B5T_00485"/>
<dbReference type="SMART" id="SM00342">
    <property type="entry name" value="HTH_ARAC"/>
    <property type="match status" value="1"/>
</dbReference>
<evidence type="ECO:0000256" key="2">
    <source>
        <dbReference type="ARBA" id="ARBA00023125"/>
    </source>
</evidence>